<dbReference type="KEGG" id="soy:115883744"/>
<evidence type="ECO:0000313" key="1">
    <source>
        <dbReference type="Proteomes" id="UP000504635"/>
    </source>
</evidence>
<reference evidence="2" key="1">
    <citation type="submission" date="2025-08" db="UniProtKB">
        <authorList>
            <consortium name="RefSeq"/>
        </authorList>
    </citation>
    <scope>IDENTIFICATION</scope>
    <source>
        <tissue evidence="2">Gonads</tissue>
    </source>
</reference>
<dbReference type="GeneID" id="115883744"/>
<gene>
    <name evidence="2" type="primary">LOC115883744</name>
</gene>
<sequence>MATSQQKIFLVIHIKNKLRGRAAQLVSSRDPQTYPDIKQLLNLHFGDSRDFTSLIQDLKRLKQLSGESPLTFFNRLQALNAKLHSSIQKSGLNKDEKDAQTILIETMALNTLLTGLEPRLGQLIRASNPTSLVEAQNRIRRELQLSYLENQKSSNNPKPIQPLRNIPNNVKCSVCNRIGHSSNQCRNNNNSYRPNINQNLNSNFSRPNTNSFQQN</sequence>
<dbReference type="AlphaFoldDB" id="A0A6J2Y2G0"/>
<dbReference type="InParanoid" id="A0A6J2Y2G0"/>
<name>A0A6J2Y2G0_SITOR</name>
<dbReference type="SUPFAM" id="SSF57756">
    <property type="entry name" value="Retrovirus zinc finger-like domains"/>
    <property type="match status" value="1"/>
</dbReference>
<evidence type="ECO:0000313" key="2">
    <source>
        <dbReference type="RefSeq" id="XP_030758013.1"/>
    </source>
</evidence>
<dbReference type="PANTHER" id="PTHR33223:SF6">
    <property type="entry name" value="CCHC-TYPE DOMAIN-CONTAINING PROTEIN"/>
    <property type="match status" value="1"/>
</dbReference>
<dbReference type="RefSeq" id="XP_030758013.1">
    <property type="nucleotide sequence ID" value="XM_030902153.1"/>
</dbReference>
<keyword evidence="1" id="KW-1185">Reference proteome</keyword>
<dbReference type="PANTHER" id="PTHR33223">
    <property type="entry name" value="CCHC-TYPE DOMAIN-CONTAINING PROTEIN"/>
    <property type="match status" value="1"/>
</dbReference>
<proteinExistence type="predicted"/>
<dbReference type="GO" id="GO:0003676">
    <property type="term" value="F:nucleic acid binding"/>
    <property type="evidence" value="ECO:0007669"/>
    <property type="project" value="InterPro"/>
</dbReference>
<organism evidence="1 2">
    <name type="scientific">Sitophilus oryzae</name>
    <name type="common">Rice weevil</name>
    <name type="synonym">Curculio oryzae</name>
    <dbReference type="NCBI Taxonomy" id="7048"/>
    <lineage>
        <taxon>Eukaryota</taxon>
        <taxon>Metazoa</taxon>
        <taxon>Ecdysozoa</taxon>
        <taxon>Arthropoda</taxon>
        <taxon>Hexapoda</taxon>
        <taxon>Insecta</taxon>
        <taxon>Pterygota</taxon>
        <taxon>Neoptera</taxon>
        <taxon>Endopterygota</taxon>
        <taxon>Coleoptera</taxon>
        <taxon>Polyphaga</taxon>
        <taxon>Cucujiformia</taxon>
        <taxon>Curculionidae</taxon>
        <taxon>Dryophthorinae</taxon>
        <taxon>Sitophilus</taxon>
    </lineage>
</organism>
<dbReference type="GO" id="GO:0008270">
    <property type="term" value="F:zinc ion binding"/>
    <property type="evidence" value="ECO:0007669"/>
    <property type="project" value="InterPro"/>
</dbReference>
<accession>A0A6J2Y2G0</accession>
<dbReference type="OrthoDB" id="6768720at2759"/>
<dbReference type="InterPro" id="IPR036875">
    <property type="entry name" value="Znf_CCHC_sf"/>
</dbReference>
<protein>
    <submittedName>
        <fullName evidence="2">RasGEF domain-containing serine/threonine-protein kinase X-like</fullName>
    </submittedName>
</protein>
<dbReference type="Proteomes" id="UP000504635">
    <property type="component" value="Unplaced"/>
</dbReference>